<evidence type="ECO:0008006" key="7">
    <source>
        <dbReference type="Google" id="ProtNLM"/>
    </source>
</evidence>
<protein>
    <recommendedName>
        <fullName evidence="7">Interferon-related developmental regulator N-terminal domain-containing protein</fullName>
    </recommendedName>
</protein>
<dbReference type="AlphaFoldDB" id="A0A8T0IHQ3"/>
<dbReference type="Gene3D" id="1.25.10.10">
    <property type="entry name" value="Leucine-rich Repeat Variant"/>
    <property type="match status" value="1"/>
</dbReference>
<reference evidence="5" key="1">
    <citation type="submission" date="2020-06" db="EMBL/GenBank/DDBJ databases">
        <title>WGS assembly of Ceratodon purpureus strain R40.</title>
        <authorList>
            <person name="Carey S.B."/>
            <person name="Jenkins J."/>
            <person name="Shu S."/>
            <person name="Lovell J.T."/>
            <person name="Sreedasyam A."/>
            <person name="Maumus F."/>
            <person name="Tiley G.P."/>
            <person name="Fernandez-Pozo N."/>
            <person name="Barry K."/>
            <person name="Chen C."/>
            <person name="Wang M."/>
            <person name="Lipzen A."/>
            <person name="Daum C."/>
            <person name="Saski C.A."/>
            <person name="Payton A.C."/>
            <person name="Mcbreen J.C."/>
            <person name="Conrad R.E."/>
            <person name="Kollar L.M."/>
            <person name="Olsson S."/>
            <person name="Huttunen S."/>
            <person name="Landis J.B."/>
            <person name="Wickett N.J."/>
            <person name="Johnson M.G."/>
            <person name="Rensing S.A."/>
            <person name="Grimwood J."/>
            <person name="Schmutz J."/>
            <person name="Mcdaniel S.F."/>
        </authorList>
    </citation>
    <scope>NUCLEOTIDE SEQUENCE</scope>
    <source>
        <strain evidence="5">R40</strain>
    </source>
</reference>
<dbReference type="SUPFAM" id="SSF48371">
    <property type="entry name" value="ARM repeat"/>
    <property type="match status" value="1"/>
</dbReference>
<dbReference type="InterPro" id="IPR039777">
    <property type="entry name" value="IFRD"/>
</dbReference>
<feature type="region of interest" description="Disordered" evidence="2">
    <location>
        <begin position="1"/>
        <end position="23"/>
    </location>
</feature>
<dbReference type="InterPro" id="IPR016024">
    <property type="entry name" value="ARM-type_fold"/>
</dbReference>
<accession>A0A8T0IHQ3</accession>
<evidence type="ECO:0000256" key="1">
    <source>
        <dbReference type="ARBA" id="ARBA00008828"/>
    </source>
</evidence>
<evidence type="ECO:0000256" key="2">
    <source>
        <dbReference type="SAM" id="MobiDB-lite"/>
    </source>
</evidence>
<evidence type="ECO:0000313" key="6">
    <source>
        <dbReference type="Proteomes" id="UP000822688"/>
    </source>
</evidence>
<sequence>MGRSRLQRKVARGDEDAGNGYDSLSFVSSETRWSDGNPNVQDEVQSNSHGLEGSLDALYEKRSSTREAGLRGLIRVFSREVLTTYIANKHETLAHQILACMKKGGSAEIALAPRALGLLVLTLGTGDAALRVKEEVEQCLLKVANHAQSSNARIAALDAVAIITFVCNVAQDTKDTMAFLWRIICHNAHGDADQKLTVQKPPESVRAAALSGWTLLLSSLPPHLVSEPLLVSSLPVLSSLLQSPDPAIRKAAGEAAATLFEAAPDCTEASIDNAETLVGDVETDEQEVTLSEDPKDVTKEQVLNEVLHEMKQLSVSSGKKWESRKERAAQRKSFRQLLTTLDDGVPREMKVKIPKCKVLIIKTWSETVQLNALKSYLGESGLQAHMQGNVLLHEIFEVELEEKRVRVCELKLSSVEKRMMFSPNSVASKTRTKALNRTRLSNQVEKAASFNVNGHESD</sequence>
<dbReference type="InterPro" id="IPR006921">
    <property type="entry name" value="Interferon-rel_develop_reg_C"/>
</dbReference>
<organism evidence="5 6">
    <name type="scientific">Ceratodon purpureus</name>
    <name type="common">Fire moss</name>
    <name type="synonym">Dicranum purpureum</name>
    <dbReference type="NCBI Taxonomy" id="3225"/>
    <lineage>
        <taxon>Eukaryota</taxon>
        <taxon>Viridiplantae</taxon>
        <taxon>Streptophyta</taxon>
        <taxon>Embryophyta</taxon>
        <taxon>Bryophyta</taxon>
        <taxon>Bryophytina</taxon>
        <taxon>Bryopsida</taxon>
        <taxon>Dicranidae</taxon>
        <taxon>Pseudoditrichales</taxon>
        <taxon>Ditrichaceae</taxon>
        <taxon>Ceratodon</taxon>
    </lineage>
</organism>
<dbReference type="InterPro" id="IPR011989">
    <property type="entry name" value="ARM-like"/>
</dbReference>
<dbReference type="Proteomes" id="UP000822688">
    <property type="component" value="Chromosome 3"/>
</dbReference>
<evidence type="ECO:0000259" key="4">
    <source>
        <dbReference type="Pfam" id="PF05004"/>
    </source>
</evidence>
<dbReference type="PANTHER" id="PTHR12354">
    <property type="entry name" value="INTERFERON-RELATED DEVELOPMENTAL REGULATOR"/>
    <property type="match status" value="1"/>
</dbReference>
<name>A0A8T0IHQ3_CERPU</name>
<dbReference type="Pfam" id="PF04836">
    <property type="entry name" value="IFRD_C"/>
    <property type="match status" value="1"/>
</dbReference>
<feature type="domain" description="Interferon-related developmental regulator C-terminal" evidence="3">
    <location>
        <begin position="389"/>
        <end position="439"/>
    </location>
</feature>
<keyword evidence="6" id="KW-1185">Reference proteome</keyword>
<evidence type="ECO:0000259" key="3">
    <source>
        <dbReference type="Pfam" id="PF04836"/>
    </source>
</evidence>
<proteinExistence type="inferred from homology"/>
<gene>
    <name evidence="5" type="ORF">KC19_3G123300</name>
</gene>
<feature type="compositionally biased region" description="Basic residues" evidence="2">
    <location>
        <begin position="1"/>
        <end position="10"/>
    </location>
</feature>
<feature type="domain" description="Interferon-related developmental regulator N-terminal" evidence="4">
    <location>
        <begin position="28"/>
        <end position="341"/>
    </location>
</feature>
<dbReference type="EMBL" id="CM026423">
    <property type="protein sequence ID" value="KAG0583280.1"/>
    <property type="molecule type" value="Genomic_DNA"/>
</dbReference>
<evidence type="ECO:0000313" key="5">
    <source>
        <dbReference type="EMBL" id="KAG0583280.1"/>
    </source>
</evidence>
<comment type="similarity">
    <text evidence="1">Belongs to the IFRD family.</text>
</comment>
<comment type="caution">
    <text evidence="5">The sequence shown here is derived from an EMBL/GenBank/DDBJ whole genome shotgun (WGS) entry which is preliminary data.</text>
</comment>
<dbReference type="InterPro" id="IPR007701">
    <property type="entry name" value="Interferon-rel_develop_reg_N"/>
</dbReference>
<dbReference type="Pfam" id="PF05004">
    <property type="entry name" value="IFRD"/>
    <property type="match status" value="1"/>
</dbReference>
<dbReference type="PANTHER" id="PTHR12354:SF1">
    <property type="entry name" value="INTERFERON-RELATED DEVELOPMENTAL REGULATOR 1"/>
    <property type="match status" value="1"/>
</dbReference>